<dbReference type="Gene3D" id="1.10.10.10">
    <property type="entry name" value="Winged helix-like DNA-binding domain superfamily/Winged helix DNA-binding domain"/>
    <property type="match status" value="1"/>
</dbReference>
<dbReference type="InterPro" id="IPR036390">
    <property type="entry name" value="WH_DNA-bd_sf"/>
</dbReference>
<dbReference type="InterPro" id="IPR039422">
    <property type="entry name" value="MarR/SlyA-like"/>
</dbReference>
<organism evidence="2 3">
    <name type="scientific">Biostraticola tofi</name>
    <dbReference type="NCBI Taxonomy" id="466109"/>
    <lineage>
        <taxon>Bacteria</taxon>
        <taxon>Pseudomonadati</taxon>
        <taxon>Pseudomonadota</taxon>
        <taxon>Gammaproteobacteria</taxon>
        <taxon>Enterobacterales</taxon>
        <taxon>Bruguierivoracaceae</taxon>
        <taxon>Biostraticola</taxon>
    </lineage>
</organism>
<proteinExistence type="predicted"/>
<evidence type="ECO:0000259" key="1">
    <source>
        <dbReference type="PROSITE" id="PS50995"/>
    </source>
</evidence>
<keyword evidence="3" id="KW-1185">Reference proteome</keyword>
<sequence length="149" mass="17044">MTHFLLADLNAVHRWGRQIHQLNAHKDRLLEHYLIPYAITAAQCKVLLLMSRDGVSTSADLSRCLVLDSGAMSRMLDRLENKKLITRERCPTDRRQMHIKLTSGGQDFCRHIPEVVVDTFNDLLAPLTPAERNELDRLLTKLVTHHTGI</sequence>
<dbReference type="GO" id="GO:0003700">
    <property type="term" value="F:DNA-binding transcription factor activity"/>
    <property type="evidence" value="ECO:0007669"/>
    <property type="project" value="InterPro"/>
</dbReference>
<dbReference type="EMBL" id="SMCR01000001">
    <property type="protein sequence ID" value="TCW00464.1"/>
    <property type="molecule type" value="Genomic_DNA"/>
</dbReference>
<name>A0A4R3Z3Q2_9GAMM</name>
<dbReference type="GO" id="GO:0003677">
    <property type="term" value="F:DNA binding"/>
    <property type="evidence" value="ECO:0007669"/>
    <property type="project" value="UniProtKB-KW"/>
</dbReference>
<dbReference type="PRINTS" id="PR00598">
    <property type="entry name" value="HTHMARR"/>
</dbReference>
<dbReference type="PANTHER" id="PTHR33164">
    <property type="entry name" value="TRANSCRIPTIONAL REGULATOR, MARR FAMILY"/>
    <property type="match status" value="1"/>
</dbReference>
<dbReference type="InterPro" id="IPR000835">
    <property type="entry name" value="HTH_MarR-typ"/>
</dbReference>
<dbReference type="InterPro" id="IPR036388">
    <property type="entry name" value="WH-like_DNA-bd_sf"/>
</dbReference>
<protein>
    <submittedName>
        <fullName evidence="2">DNA-binding MarR family transcriptional regulator</fullName>
    </submittedName>
</protein>
<accession>A0A4R3Z3Q2</accession>
<dbReference type="RefSeq" id="WP_131864016.1">
    <property type="nucleotide sequence ID" value="NZ_SMCR01000001.1"/>
</dbReference>
<evidence type="ECO:0000313" key="2">
    <source>
        <dbReference type="EMBL" id="TCW00464.1"/>
    </source>
</evidence>
<gene>
    <name evidence="2" type="ORF">EDC52_101821</name>
</gene>
<dbReference type="PROSITE" id="PS50995">
    <property type="entry name" value="HTH_MARR_2"/>
    <property type="match status" value="1"/>
</dbReference>
<comment type="caution">
    <text evidence="2">The sequence shown here is derived from an EMBL/GenBank/DDBJ whole genome shotgun (WGS) entry which is preliminary data.</text>
</comment>
<dbReference type="Proteomes" id="UP000295719">
    <property type="component" value="Unassembled WGS sequence"/>
</dbReference>
<dbReference type="AlphaFoldDB" id="A0A4R3Z3Q2"/>
<dbReference type="OrthoDB" id="6195716at2"/>
<evidence type="ECO:0000313" key="3">
    <source>
        <dbReference type="Proteomes" id="UP000295719"/>
    </source>
</evidence>
<dbReference type="SMART" id="SM00347">
    <property type="entry name" value="HTH_MARR"/>
    <property type="match status" value="1"/>
</dbReference>
<dbReference type="SUPFAM" id="SSF46785">
    <property type="entry name" value="Winged helix' DNA-binding domain"/>
    <property type="match status" value="1"/>
</dbReference>
<dbReference type="GO" id="GO:0006950">
    <property type="term" value="P:response to stress"/>
    <property type="evidence" value="ECO:0007669"/>
    <property type="project" value="TreeGrafter"/>
</dbReference>
<dbReference type="PANTHER" id="PTHR33164:SF43">
    <property type="entry name" value="HTH-TYPE TRANSCRIPTIONAL REPRESSOR YETL"/>
    <property type="match status" value="1"/>
</dbReference>
<dbReference type="Pfam" id="PF01047">
    <property type="entry name" value="MarR"/>
    <property type="match status" value="1"/>
</dbReference>
<feature type="domain" description="HTH marR-type" evidence="1">
    <location>
        <begin position="12"/>
        <end position="144"/>
    </location>
</feature>
<keyword evidence="2" id="KW-0238">DNA-binding</keyword>
<reference evidence="2 3" key="1">
    <citation type="submission" date="2019-03" db="EMBL/GenBank/DDBJ databases">
        <title>Genomic Encyclopedia of Type Strains, Phase IV (KMG-IV): sequencing the most valuable type-strain genomes for metagenomic binning, comparative biology and taxonomic classification.</title>
        <authorList>
            <person name="Goeker M."/>
        </authorList>
    </citation>
    <scope>NUCLEOTIDE SEQUENCE [LARGE SCALE GENOMIC DNA]</scope>
    <source>
        <strain evidence="2 3">DSM 19580</strain>
    </source>
</reference>